<comment type="caution">
    <text evidence="5">The sequence shown here is derived from an EMBL/GenBank/DDBJ whole genome shotgun (WGS) entry which is preliminary data.</text>
</comment>
<dbReference type="GO" id="GO:0003677">
    <property type="term" value="F:DNA binding"/>
    <property type="evidence" value="ECO:0007669"/>
    <property type="project" value="UniProtKB-KW"/>
</dbReference>
<name>A0A1C0YXE8_9BACL</name>
<dbReference type="InterPro" id="IPR036594">
    <property type="entry name" value="Meth_synthase_dom"/>
</dbReference>
<dbReference type="SUPFAM" id="SSF46955">
    <property type="entry name" value="Putative DNA-binding domain"/>
    <property type="match status" value="1"/>
</dbReference>
<dbReference type="OrthoDB" id="9800334at2"/>
<gene>
    <name evidence="5" type="ORF">A6K76_07730</name>
</gene>
<dbReference type="GO" id="GO:0046872">
    <property type="term" value="F:metal ion binding"/>
    <property type="evidence" value="ECO:0007669"/>
    <property type="project" value="InterPro"/>
</dbReference>
<dbReference type="Gene3D" id="1.10.1240.10">
    <property type="entry name" value="Methionine synthase domain"/>
    <property type="match status" value="1"/>
</dbReference>
<dbReference type="InterPro" id="IPR009061">
    <property type="entry name" value="DNA-bd_dom_put_sf"/>
</dbReference>
<reference evidence="5 6" key="1">
    <citation type="submission" date="2016-07" db="EMBL/GenBank/DDBJ databases">
        <title>Caryophanon latum genome sequencing.</title>
        <authorList>
            <person name="Verma A."/>
            <person name="Pal Y."/>
            <person name="Krishnamurthi S."/>
        </authorList>
    </citation>
    <scope>NUCLEOTIDE SEQUENCE [LARGE SCALE GENOMIC DNA]</scope>
    <source>
        <strain evidence="5 6">DSM 14151</strain>
    </source>
</reference>
<dbReference type="PROSITE" id="PS50937">
    <property type="entry name" value="HTH_MERR_2"/>
    <property type="match status" value="1"/>
</dbReference>
<evidence type="ECO:0000256" key="1">
    <source>
        <dbReference type="ARBA" id="ARBA00023015"/>
    </source>
</evidence>
<dbReference type="Proteomes" id="UP000093482">
    <property type="component" value="Unassembled WGS sequence"/>
</dbReference>
<dbReference type="InterPro" id="IPR036724">
    <property type="entry name" value="Cobalamin-bd_sf"/>
</dbReference>
<evidence type="ECO:0000256" key="3">
    <source>
        <dbReference type="ARBA" id="ARBA00023163"/>
    </source>
</evidence>
<dbReference type="AlphaFoldDB" id="A0A1C0YXE8"/>
<dbReference type="GO" id="GO:0031419">
    <property type="term" value="F:cobalamin binding"/>
    <property type="evidence" value="ECO:0007669"/>
    <property type="project" value="InterPro"/>
</dbReference>
<protein>
    <recommendedName>
        <fullName evidence="4">HTH merR-type domain-containing protein</fullName>
    </recommendedName>
</protein>
<evidence type="ECO:0000256" key="2">
    <source>
        <dbReference type="ARBA" id="ARBA00023125"/>
    </source>
</evidence>
<dbReference type="InterPro" id="IPR003759">
    <property type="entry name" value="Cbl-bd_cap"/>
</dbReference>
<keyword evidence="3" id="KW-0804">Transcription</keyword>
<keyword evidence="2" id="KW-0238">DNA-binding</keyword>
<keyword evidence="6" id="KW-1185">Reference proteome</keyword>
<proteinExistence type="predicted"/>
<dbReference type="Pfam" id="PF02607">
    <property type="entry name" value="B12-binding_2"/>
    <property type="match status" value="1"/>
</dbReference>
<dbReference type="RefSeq" id="WP_066462845.1">
    <property type="nucleotide sequence ID" value="NZ_MATO01000022.1"/>
</dbReference>
<dbReference type="Gene3D" id="3.40.50.280">
    <property type="entry name" value="Cobalamin-binding domain"/>
    <property type="match status" value="1"/>
</dbReference>
<sequence>MKENIGPSYSIQQVAEMTGLSKQLIRKWEDRYGIVTPKRLDNGYRVYTNEEVSLLTRVLQLTKEGYSVKQAAEMMMESNEAPILKEAKSDVHQAYIDETIQKLIRAGTDADDTQMLHTLQQAHHTLGVKRTVDHVIVPFLYEVGELWCAGIWGEFQEALSSLVIRDYLAYLRRQLFLPSNATLILGSCLPNERHEIPMQLLLLQSMFLGYRTTMLGPSPAPAAIQAAVEQLKPKHVLLSALTELPFQDHYAMIDELDAFAAKHERSTFYLGGPGALNLKKQHPLKHIQIVSRIEDVFKTSSP</sequence>
<accession>A0A1C0YXE8</accession>
<dbReference type="PANTHER" id="PTHR30204">
    <property type="entry name" value="REDOX-CYCLING DRUG-SENSING TRANSCRIPTIONAL ACTIVATOR SOXR"/>
    <property type="match status" value="1"/>
</dbReference>
<dbReference type="SUPFAM" id="SSF52242">
    <property type="entry name" value="Cobalamin (vitamin B12)-binding domain"/>
    <property type="match status" value="1"/>
</dbReference>
<dbReference type="InterPro" id="IPR000551">
    <property type="entry name" value="MerR-type_HTH_dom"/>
</dbReference>
<dbReference type="Gene3D" id="1.10.1660.10">
    <property type="match status" value="1"/>
</dbReference>
<dbReference type="PANTHER" id="PTHR30204:SF67">
    <property type="entry name" value="HTH-TYPE TRANSCRIPTIONAL REGULATOR MLRA-RELATED"/>
    <property type="match status" value="1"/>
</dbReference>
<dbReference type="InterPro" id="IPR047057">
    <property type="entry name" value="MerR_fam"/>
</dbReference>
<evidence type="ECO:0000259" key="4">
    <source>
        <dbReference type="PROSITE" id="PS50937"/>
    </source>
</evidence>
<dbReference type="SMART" id="SM00422">
    <property type="entry name" value="HTH_MERR"/>
    <property type="match status" value="1"/>
</dbReference>
<dbReference type="Pfam" id="PF13411">
    <property type="entry name" value="MerR_1"/>
    <property type="match status" value="1"/>
</dbReference>
<dbReference type="CDD" id="cd01104">
    <property type="entry name" value="HTH_MlrA-CarA"/>
    <property type="match status" value="1"/>
</dbReference>
<feature type="domain" description="HTH merR-type" evidence="4">
    <location>
        <begin position="8"/>
        <end position="77"/>
    </location>
</feature>
<organism evidence="5 6">
    <name type="scientific">Caryophanon latum</name>
    <dbReference type="NCBI Taxonomy" id="33977"/>
    <lineage>
        <taxon>Bacteria</taxon>
        <taxon>Bacillati</taxon>
        <taxon>Bacillota</taxon>
        <taxon>Bacilli</taxon>
        <taxon>Bacillales</taxon>
        <taxon>Caryophanaceae</taxon>
        <taxon>Caryophanon</taxon>
    </lineage>
</organism>
<dbReference type="EMBL" id="MATO01000022">
    <property type="protein sequence ID" value="OCS91861.1"/>
    <property type="molecule type" value="Genomic_DNA"/>
</dbReference>
<evidence type="ECO:0000313" key="5">
    <source>
        <dbReference type="EMBL" id="OCS91861.1"/>
    </source>
</evidence>
<keyword evidence="1" id="KW-0805">Transcription regulation</keyword>
<dbReference type="GO" id="GO:0003700">
    <property type="term" value="F:DNA-binding transcription factor activity"/>
    <property type="evidence" value="ECO:0007669"/>
    <property type="project" value="InterPro"/>
</dbReference>
<evidence type="ECO:0000313" key="6">
    <source>
        <dbReference type="Proteomes" id="UP000093482"/>
    </source>
</evidence>